<protein>
    <submittedName>
        <fullName evidence="2">Uncharacterized protein</fullName>
    </submittedName>
</protein>
<keyword evidence="3" id="KW-1185">Reference proteome</keyword>
<organism evidence="2 3">
    <name type="scientific">Ophiophagus hannah</name>
    <name type="common">King cobra</name>
    <name type="synonym">Naja hannah</name>
    <dbReference type="NCBI Taxonomy" id="8665"/>
    <lineage>
        <taxon>Eukaryota</taxon>
        <taxon>Metazoa</taxon>
        <taxon>Chordata</taxon>
        <taxon>Craniata</taxon>
        <taxon>Vertebrata</taxon>
        <taxon>Euteleostomi</taxon>
        <taxon>Lepidosauria</taxon>
        <taxon>Squamata</taxon>
        <taxon>Bifurcata</taxon>
        <taxon>Unidentata</taxon>
        <taxon>Episquamata</taxon>
        <taxon>Toxicofera</taxon>
        <taxon>Serpentes</taxon>
        <taxon>Colubroidea</taxon>
        <taxon>Elapidae</taxon>
        <taxon>Elapinae</taxon>
        <taxon>Ophiophagus</taxon>
    </lineage>
</organism>
<evidence type="ECO:0000313" key="2">
    <source>
        <dbReference type="EMBL" id="ETE56740.1"/>
    </source>
</evidence>
<keyword evidence="1" id="KW-0812">Transmembrane</keyword>
<dbReference type="Proteomes" id="UP000018936">
    <property type="component" value="Unassembled WGS sequence"/>
</dbReference>
<gene>
    <name evidence="2" type="ORF">L345_17548</name>
</gene>
<feature type="transmembrane region" description="Helical" evidence="1">
    <location>
        <begin position="42"/>
        <end position="62"/>
    </location>
</feature>
<dbReference type="EMBL" id="AZIM01013431">
    <property type="protein sequence ID" value="ETE56740.1"/>
    <property type="molecule type" value="Genomic_DNA"/>
</dbReference>
<proteinExistence type="predicted"/>
<comment type="caution">
    <text evidence="2">The sequence shown here is derived from an EMBL/GenBank/DDBJ whole genome shotgun (WGS) entry which is preliminary data.</text>
</comment>
<keyword evidence="1" id="KW-0472">Membrane</keyword>
<accession>V8N3L2</accession>
<feature type="non-terminal residue" evidence="2">
    <location>
        <position position="68"/>
    </location>
</feature>
<keyword evidence="1" id="KW-1133">Transmembrane helix</keyword>
<evidence type="ECO:0000313" key="3">
    <source>
        <dbReference type="Proteomes" id="UP000018936"/>
    </source>
</evidence>
<sequence length="68" mass="7637">MLNHGTFLKTPLKISAQALLPGISKSSDNSLNLVTQDQDSEIFYYICAYFTHMMYISSNFLLTAISID</sequence>
<dbReference type="AlphaFoldDB" id="V8N3L2"/>
<name>V8N3L2_OPHHA</name>
<reference evidence="2 3" key="1">
    <citation type="journal article" date="2013" name="Proc. Natl. Acad. Sci. U.S.A.">
        <title>The king cobra genome reveals dynamic gene evolution and adaptation in the snake venom system.</title>
        <authorList>
            <person name="Vonk F.J."/>
            <person name="Casewell N.R."/>
            <person name="Henkel C.V."/>
            <person name="Heimberg A.M."/>
            <person name="Jansen H.J."/>
            <person name="McCleary R.J."/>
            <person name="Kerkkamp H.M."/>
            <person name="Vos R.A."/>
            <person name="Guerreiro I."/>
            <person name="Calvete J.J."/>
            <person name="Wuster W."/>
            <person name="Woods A.E."/>
            <person name="Logan J.M."/>
            <person name="Harrison R.A."/>
            <person name="Castoe T.A."/>
            <person name="de Koning A.P."/>
            <person name="Pollock D.D."/>
            <person name="Yandell M."/>
            <person name="Calderon D."/>
            <person name="Renjifo C."/>
            <person name="Currier R.B."/>
            <person name="Salgado D."/>
            <person name="Pla D."/>
            <person name="Sanz L."/>
            <person name="Hyder A.S."/>
            <person name="Ribeiro J.M."/>
            <person name="Arntzen J.W."/>
            <person name="van den Thillart G.E."/>
            <person name="Boetzer M."/>
            <person name="Pirovano W."/>
            <person name="Dirks R.P."/>
            <person name="Spaink H.P."/>
            <person name="Duboule D."/>
            <person name="McGlinn E."/>
            <person name="Kini R.M."/>
            <person name="Richardson M.K."/>
        </authorList>
    </citation>
    <scope>NUCLEOTIDE SEQUENCE</scope>
    <source>
        <tissue evidence="2">Blood</tissue>
    </source>
</reference>
<evidence type="ECO:0000256" key="1">
    <source>
        <dbReference type="SAM" id="Phobius"/>
    </source>
</evidence>